<dbReference type="PANTHER" id="PTHR46632:SF16">
    <property type="entry name" value="E3 UBIQUITIN-PROTEIN LIGASE SINA-LIKE 10"/>
    <property type="match status" value="1"/>
</dbReference>
<dbReference type="Gramene" id="TVT98670">
    <property type="protein sequence ID" value="TVT98670"/>
    <property type="gene ID" value="EJB05_56002"/>
</dbReference>
<evidence type="ECO:0000313" key="9">
    <source>
        <dbReference type="Proteomes" id="UP000324897"/>
    </source>
</evidence>
<evidence type="ECO:0000256" key="5">
    <source>
        <dbReference type="PROSITE-ProRule" id="PRU00455"/>
    </source>
</evidence>
<name>A0A5J9SHB0_9POAL</name>
<evidence type="ECO:0000259" key="7">
    <source>
        <dbReference type="PROSITE" id="PS51081"/>
    </source>
</evidence>
<evidence type="ECO:0000256" key="2">
    <source>
        <dbReference type="ARBA" id="ARBA00022771"/>
    </source>
</evidence>
<organism evidence="8 9">
    <name type="scientific">Eragrostis curvula</name>
    <name type="common">weeping love grass</name>
    <dbReference type="NCBI Taxonomy" id="38414"/>
    <lineage>
        <taxon>Eukaryota</taxon>
        <taxon>Viridiplantae</taxon>
        <taxon>Streptophyta</taxon>
        <taxon>Embryophyta</taxon>
        <taxon>Tracheophyta</taxon>
        <taxon>Spermatophyta</taxon>
        <taxon>Magnoliopsida</taxon>
        <taxon>Liliopsida</taxon>
        <taxon>Poales</taxon>
        <taxon>Poaceae</taxon>
        <taxon>PACMAD clade</taxon>
        <taxon>Chloridoideae</taxon>
        <taxon>Eragrostideae</taxon>
        <taxon>Eragrostidinae</taxon>
        <taxon>Eragrostis</taxon>
    </lineage>
</organism>
<dbReference type="PROSITE" id="PS51081">
    <property type="entry name" value="ZF_SIAH"/>
    <property type="match status" value="1"/>
</dbReference>
<dbReference type="AlphaFoldDB" id="A0A5J9SHB0"/>
<comment type="caution">
    <text evidence="8">The sequence shown here is derived from an EMBL/GenBank/DDBJ whole genome shotgun (WGS) entry which is preliminary data.</text>
</comment>
<feature type="compositionally biased region" description="Low complexity" evidence="6">
    <location>
        <begin position="10"/>
        <end position="19"/>
    </location>
</feature>
<dbReference type="OrthoDB" id="675760at2759"/>
<dbReference type="Pfam" id="PF21361">
    <property type="entry name" value="Sina_ZnF"/>
    <property type="match status" value="1"/>
</dbReference>
<keyword evidence="2 5" id="KW-0863">Zinc-finger</keyword>
<dbReference type="UniPathway" id="UPA00143"/>
<comment type="function">
    <text evidence="4">E3 ubiquitin-protein ligase that mediates ubiquitination and subsequent proteasomal degradation of target proteins. E3 ubiquitin ligases accept ubiquitin from an E2 ubiquitin-conjugating enzyme in the form of a thioester and then directly transfers the ubiquitin to targeted substrates. It probably triggers the ubiquitin-mediated degradation of different substrates.</text>
</comment>
<evidence type="ECO:0000256" key="6">
    <source>
        <dbReference type="SAM" id="MobiDB-lite"/>
    </source>
</evidence>
<accession>A0A5J9SHB0</accession>
<keyword evidence="9" id="KW-1185">Reference proteome</keyword>
<dbReference type="Proteomes" id="UP000324897">
    <property type="component" value="Unassembled WGS sequence"/>
</dbReference>
<dbReference type="EMBL" id="RWGY01000822">
    <property type="protein sequence ID" value="TVT98670.1"/>
    <property type="molecule type" value="Genomic_DNA"/>
</dbReference>
<gene>
    <name evidence="8" type="ORF">EJB05_56002</name>
</gene>
<dbReference type="InterPro" id="IPR013010">
    <property type="entry name" value="Znf_SIAH"/>
</dbReference>
<feature type="region of interest" description="Disordered" evidence="6">
    <location>
        <begin position="1"/>
        <end position="44"/>
    </location>
</feature>
<dbReference type="SUPFAM" id="SSF49599">
    <property type="entry name" value="TRAF domain-like"/>
    <property type="match status" value="1"/>
</dbReference>
<sequence length="287" mass="31005">MTQTRRRAAEQGAAAASASTPPPKRPCAAEDCDEEDDEEETTRHFRIKPGSRSMNCPICVLPFEAEVYMCNNGHAACPRCCLSMSRKCGSCSEPIGDVRCRPLENLLDEMDTDCKYKKYGCVESVKYTQKRAHEAACPRAPSGCPVDGCSYRGLLLYEHVVDDHAGAVATVSYLRSATVTVHKRAPFRVLAEPGRGRVFLLLNGGDVLGGRSLSLVCLGPRPEGNVDGAESIGYKMEVRGGAPGELMLKGTAPCVRRLEGFQPKKFIFVPDADWGSSGTVSVSVRLG</sequence>
<keyword evidence="1" id="KW-0479">Metal-binding</keyword>
<reference evidence="8 9" key="1">
    <citation type="journal article" date="2019" name="Sci. Rep.">
        <title>A high-quality genome of Eragrostis curvula grass provides insights into Poaceae evolution and supports new strategies to enhance forage quality.</title>
        <authorList>
            <person name="Carballo J."/>
            <person name="Santos B.A.C.M."/>
            <person name="Zappacosta D."/>
            <person name="Garbus I."/>
            <person name="Selva J.P."/>
            <person name="Gallo C.A."/>
            <person name="Diaz A."/>
            <person name="Albertini E."/>
            <person name="Caccamo M."/>
            <person name="Echenique V."/>
        </authorList>
    </citation>
    <scope>NUCLEOTIDE SEQUENCE [LARGE SCALE GENOMIC DNA]</scope>
    <source>
        <strain evidence="9">cv. Victoria</strain>
        <tissue evidence="8">Leaf</tissue>
    </source>
</reference>
<dbReference type="GO" id="GO:0008270">
    <property type="term" value="F:zinc ion binding"/>
    <property type="evidence" value="ECO:0007669"/>
    <property type="project" value="UniProtKB-KW"/>
</dbReference>
<dbReference type="InterPro" id="IPR044286">
    <property type="entry name" value="SINL_plant"/>
</dbReference>
<dbReference type="InterPro" id="IPR013083">
    <property type="entry name" value="Znf_RING/FYVE/PHD"/>
</dbReference>
<evidence type="ECO:0000256" key="4">
    <source>
        <dbReference type="ARBA" id="ARBA00024004"/>
    </source>
</evidence>
<keyword evidence="3" id="KW-0862">Zinc</keyword>
<evidence type="ECO:0000313" key="8">
    <source>
        <dbReference type="EMBL" id="TVT98670.1"/>
    </source>
</evidence>
<proteinExistence type="predicted"/>
<evidence type="ECO:0000256" key="3">
    <source>
        <dbReference type="ARBA" id="ARBA00022833"/>
    </source>
</evidence>
<protein>
    <recommendedName>
        <fullName evidence="7">SIAH-type domain-containing protein</fullName>
    </recommendedName>
</protein>
<evidence type="ECO:0000256" key="1">
    <source>
        <dbReference type="ARBA" id="ARBA00022723"/>
    </source>
</evidence>
<dbReference type="PANTHER" id="PTHR46632">
    <property type="entry name" value="E3 UBIQUITIN-PROTEIN LIGASE SINA-LIKE 4"/>
    <property type="match status" value="1"/>
</dbReference>
<dbReference type="GO" id="GO:0016567">
    <property type="term" value="P:protein ubiquitination"/>
    <property type="evidence" value="ECO:0007669"/>
    <property type="project" value="UniProtKB-UniPathway"/>
</dbReference>
<feature type="compositionally biased region" description="Acidic residues" evidence="6">
    <location>
        <begin position="30"/>
        <end position="40"/>
    </location>
</feature>
<feature type="domain" description="SIAH-type" evidence="7">
    <location>
        <begin position="109"/>
        <end position="165"/>
    </location>
</feature>
<dbReference type="Gene3D" id="3.30.40.10">
    <property type="entry name" value="Zinc/RING finger domain, C3HC4 (zinc finger)"/>
    <property type="match status" value="1"/>
</dbReference>